<sequence>MKMNPAFLLPILILLMISAYQSYKSMESNVPRPTTQESKEMELQRIRAENDTLKAKISDDQNSNERYIVNLSSTLNLSFKIIHAMGQKDFDYLKSISAPNVTFSKFENRVYFPYGGKIIAPKLLKPIELGNLEYRFSTYMNGESEIIVGFAYYWDDSHSTIELYFVKGEDSWIFNGFITNA</sequence>
<reference evidence="2 3" key="1">
    <citation type="submission" date="2019-04" db="EMBL/GenBank/DDBJ databases">
        <title>Cohnella sp. nov., isolated from soil.</title>
        <authorList>
            <person name="Kim W."/>
        </authorList>
    </citation>
    <scope>NUCLEOTIDE SEQUENCE [LARGE SCALE GENOMIC DNA]</scope>
    <source>
        <strain evidence="2 3">CAU 1483</strain>
    </source>
</reference>
<dbReference type="EMBL" id="SUPK01000003">
    <property type="protein sequence ID" value="TJY42636.1"/>
    <property type="molecule type" value="Genomic_DNA"/>
</dbReference>
<dbReference type="Proteomes" id="UP000309673">
    <property type="component" value="Unassembled WGS sequence"/>
</dbReference>
<evidence type="ECO:0000256" key="1">
    <source>
        <dbReference type="SAM" id="Coils"/>
    </source>
</evidence>
<dbReference type="RefSeq" id="WP_136777055.1">
    <property type="nucleotide sequence ID" value="NZ_SUPK01000003.1"/>
</dbReference>
<keyword evidence="3" id="KW-1185">Reference proteome</keyword>
<gene>
    <name evidence="2" type="ORF">E5161_07220</name>
</gene>
<organism evidence="2 3">
    <name type="scientific">Cohnella pontilimi</name>
    <dbReference type="NCBI Taxonomy" id="2564100"/>
    <lineage>
        <taxon>Bacteria</taxon>
        <taxon>Bacillati</taxon>
        <taxon>Bacillota</taxon>
        <taxon>Bacilli</taxon>
        <taxon>Bacillales</taxon>
        <taxon>Paenibacillaceae</taxon>
        <taxon>Cohnella</taxon>
    </lineage>
</organism>
<feature type="coiled-coil region" evidence="1">
    <location>
        <begin position="36"/>
        <end position="63"/>
    </location>
</feature>
<accession>A0A4U0FCM3</accession>
<keyword evidence="1" id="KW-0175">Coiled coil</keyword>
<protein>
    <submittedName>
        <fullName evidence="2">Uncharacterized protein</fullName>
    </submittedName>
</protein>
<name>A0A4U0FCM3_9BACL</name>
<comment type="caution">
    <text evidence="2">The sequence shown here is derived from an EMBL/GenBank/DDBJ whole genome shotgun (WGS) entry which is preliminary data.</text>
</comment>
<dbReference type="AlphaFoldDB" id="A0A4U0FCM3"/>
<dbReference type="OrthoDB" id="2607282at2"/>
<proteinExistence type="predicted"/>
<evidence type="ECO:0000313" key="3">
    <source>
        <dbReference type="Proteomes" id="UP000309673"/>
    </source>
</evidence>
<evidence type="ECO:0000313" key="2">
    <source>
        <dbReference type="EMBL" id="TJY42636.1"/>
    </source>
</evidence>